<dbReference type="EMBL" id="CP003923">
    <property type="protein sequence ID" value="AIC93984.1"/>
    <property type="molecule type" value="Genomic_DNA"/>
</dbReference>
<name>A0A060M1P6_9BACI</name>
<dbReference type="Pfam" id="PF14559">
    <property type="entry name" value="TPR_19"/>
    <property type="match status" value="2"/>
</dbReference>
<sequence>MDLSTGIAYMKEANYEEAAKVFTDYIEEHPKEPEGYINMANLLRVLGDRERAVVFNERAIELDKDATTAYYSLGVLAYEDEHFQEAIKHFLTAQQKGLADADLFYMLGMSHYQLGSLAHAQANLSRAHELQADDPEIAFQYGLCLAQQDQLGEAEALFIEVLKQDSTHADAYYNLGVIHLSSERVEEALKCFDLALTNQEDHLLAGNAKRVVEDALNKG</sequence>
<dbReference type="PANTHER" id="PTHR45586">
    <property type="entry name" value="TPR REPEAT-CONTAINING PROTEIN PA4667"/>
    <property type="match status" value="1"/>
</dbReference>
<dbReference type="KEGG" id="ble:BleG1_1401"/>
<evidence type="ECO:0000256" key="2">
    <source>
        <dbReference type="ARBA" id="ARBA00022803"/>
    </source>
</evidence>
<dbReference type="Gene3D" id="1.25.40.10">
    <property type="entry name" value="Tetratricopeptide repeat domain"/>
    <property type="match status" value="2"/>
</dbReference>
<protein>
    <submittedName>
        <fullName evidence="4">Uncharacterized protein</fullName>
    </submittedName>
</protein>
<evidence type="ECO:0000313" key="5">
    <source>
        <dbReference type="Proteomes" id="UP000027142"/>
    </source>
</evidence>
<dbReference type="InterPro" id="IPR011990">
    <property type="entry name" value="TPR-like_helical_dom_sf"/>
</dbReference>
<gene>
    <name evidence="4" type="ORF">BleG1_1401</name>
</gene>
<evidence type="ECO:0000256" key="3">
    <source>
        <dbReference type="PROSITE-ProRule" id="PRU00339"/>
    </source>
</evidence>
<evidence type="ECO:0000256" key="1">
    <source>
        <dbReference type="ARBA" id="ARBA00022737"/>
    </source>
</evidence>
<evidence type="ECO:0000313" key="4">
    <source>
        <dbReference type="EMBL" id="AIC93984.1"/>
    </source>
</evidence>
<dbReference type="RefSeq" id="WP_038478732.1">
    <property type="nucleotide sequence ID" value="NZ_CP003923.1"/>
</dbReference>
<dbReference type="InterPro" id="IPR019734">
    <property type="entry name" value="TPR_rpt"/>
</dbReference>
<accession>A0A060M1P6</accession>
<keyword evidence="2 3" id="KW-0802">TPR repeat</keyword>
<keyword evidence="5" id="KW-1185">Reference proteome</keyword>
<dbReference type="STRING" id="1246626.BleG1_1401"/>
<dbReference type="SUPFAM" id="SSF48452">
    <property type="entry name" value="TPR-like"/>
    <property type="match status" value="1"/>
</dbReference>
<feature type="repeat" description="TPR" evidence="3">
    <location>
        <begin position="101"/>
        <end position="134"/>
    </location>
</feature>
<dbReference type="OrthoDB" id="9769030at2"/>
<feature type="repeat" description="TPR" evidence="3">
    <location>
        <begin position="33"/>
        <end position="66"/>
    </location>
</feature>
<reference evidence="4 5" key="1">
    <citation type="journal article" date="2014" name="Gene">
        <title>A comparative genomic analysis of the alkalitolerant soil bacterium Bacillus lehensis G1.</title>
        <authorList>
            <person name="Noor Y.M."/>
            <person name="Samsulrizal N.H."/>
            <person name="Jema'on N.A."/>
            <person name="Low K.O."/>
            <person name="Ramli A.N."/>
            <person name="Alias N.I."/>
            <person name="Damis S.I."/>
            <person name="Fuzi S.F."/>
            <person name="Isa M.N."/>
            <person name="Murad A.M."/>
            <person name="Raih M.F."/>
            <person name="Bakar F.D."/>
            <person name="Najimudin N."/>
            <person name="Mahadi N.M."/>
            <person name="Illias R.M."/>
        </authorList>
    </citation>
    <scope>NUCLEOTIDE SEQUENCE [LARGE SCALE GENOMIC DNA]</scope>
    <source>
        <strain evidence="4 5">G1</strain>
    </source>
</reference>
<dbReference type="Proteomes" id="UP000027142">
    <property type="component" value="Chromosome"/>
</dbReference>
<dbReference type="InterPro" id="IPR051012">
    <property type="entry name" value="CellSynth/LPSAsmb/PSIAsmb"/>
</dbReference>
<dbReference type="PATRIC" id="fig|1246626.3.peg.1391"/>
<dbReference type="eggNOG" id="COG0457">
    <property type="taxonomic scope" value="Bacteria"/>
</dbReference>
<dbReference type="SMART" id="SM00028">
    <property type="entry name" value="TPR"/>
    <property type="match status" value="5"/>
</dbReference>
<dbReference type="HOGENOM" id="CLU_107597_0_0_9"/>
<dbReference type="PROSITE" id="PS50005">
    <property type="entry name" value="TPR"/>
    <property type="match status" value="3"/>
</dbReference>
<organism evidence="4 5">
    <name type="scientific">Shouchella lehensis G1</name>
    <dbReference type="NCBI Taxonomy" id="1246626"/>
    <lineage>
        <taxon>Bacteria</taxon>
        <taxon>Bacillati</taxon>
        <taxon>Bacillota</taxon>
        <taxon>Bacilli</taxon>
        <taxon>Bacillales</taxon>
        <taxon>Bacillaceae</taxon>
        <taxon>Shouchella</taxon>
    </lineage>
</organism>
<dbReference type="AlphaFoldDB" id="A0A060M1P6"/>
<feature type="repeat" description="TPR" evidence="3">
    <location>
        <begin position="169"/>
        <end position="202"/>
    </location>
</feature>
<keyword evidence="1" id="KW-0677">Repeat</keyword>
<dbReference type="Pfam" id="PF13181">
    <property type="entry name" value="TPR_8"/>
    <property type="match status" value="1"/>
</dbReference>
<proteinExistence type="predicted"/>
<dbReference type="PANTHER" id="PTHR45586:SF1">
    <property type="entry name" value="LIPOPOLYSACCHARIDE ASSEMBLY PROTEIN B"/>
    <property type="match status" value="1"/>
</dbReference>